<feature type="region of interest" description="Disordered" evidence="1">
    <location>
        <begin position="59"/>
        <end position="85"/>
    </location>
</feature>
<sequence>MAGAGMAKAGAGLRPAKVIGVEKGDPDTVVAEQVRAHIAEFPPAELELLDITPGRATASDGAFGSTALSGRRWSTPRPITAGRVP</sequence>
<keyword evidence="3" id="KW-1185">Reference proteome</keyword>
<evidence type="ECO:0000313" key="2">
    <source>
        <dbReference type="EMBL" id="GAA2368196.1"/>
    </source>
</evidence>
<evidence type="ECO:0000256" key="1">
    <source>
        <dbReference type="SAM" id="MobiDB-lite"/>
    </source>
</evidence>
<reference evidence="2 3" key="1">
    <citation type="journal article" date="2019" name="Int. J. Syst. Evol. Microbiol.">
        <title>The Global Catalogue of Microorganisms (GCM) 10K type strain sequencing project: providing services to taxonomists for standard genome sequencing and annotation.</title>
        <authorList>
            <consortium name="The Broad Institute Genomics Platform"/>
            <consortium name="The Broad Institute Genome Sequencing Center for Infectious Disease"/>
            <person name="Wu L."/>
            <person name="Ma J."/>
        </authorList>
    </citation>
    <scope>NUCLEOTIDE SEQUENCE [LARGE SCALE GENOMIC DNA]</scope>
    <source>
        <strain evidence="2 3">JCM 3272</strain>
    </source>
</reference>
<dbReference type="EMBL" id="BAAARV010000067">
    <property type="protein sequence ID" value="GAA2368196.1"/>
    <property type="molecule type" value="Genomic_DNA"/>
</dbReference>
<protein>
    <submittedName>
        <fullName evidence="2">Uncharacterized protein</fullName>
    </submittedName>
</protein>
<comment type="caution">
    <text evidence="2">The sequence shown here is derived from an EMBL/GenBank/DDBJ whole genome shotgun (WGS) entry which is preliminary data.</text>
</comment>
<organism evidence="2 3">
    <name type="scientific">Dactylosporangium salmoneum</name>
    <dbReference type="NCBI Taxonomy" id="53361"/>
    <lineage>
        <taxon>Bacteria</taxon>
        <taxon>Bacillati</taxon>
        <taxon>Actinomycetota</taxon>
        <taxon>Actinomycetes</taxon>
        <taxon>Micromonosporales</taxon>
        <taxon>Micromonosporaceae</taxon>
        <taxon>Dactylosporangium</taxon>
    </lineage>
</organism>
<evidence type="ECO:0000313" key="3">
    <source>
        <dbReference type="Proteomes" id="UP001501444"/>
    </source>
</evidence>
<dbReference type="Proteomes" id="UP001501444">
    <property type="component" value="Unassembled WGS sequence"/>
</dbReference>
<accession>A0ABN3H328</accession>
<proteinExistence type="predicted"/>
<gene>
    <name evidence="2" type="ORF">GCM10010170_068040</name>
</gene>
<name>A0ABN3H328_9ACTN</name>